<dbReference type="KEGG" id="iho:Igni_1317"/>
<dbReference type="SUPFAM" id="SSF50249">
    <property type="entry name" value="Nucleic acid-binding proteins"/>
    <property type="match status" value="1"/>
</dbReference>
<proteinExistence type="predicted"/>
<dbReference type="RefSeq" id="WP_012123457.1">
    <property type="nucleotide sequence ID" value="NC_009776.1"/>
</dbReference>
<keyword evidence="2" id="KW-0694">RNA-binding</keyword>
<organism evidence="4 5">
    <name type="scientific">Ignicoccus hospitalis (strain KIN4/I / DSM 18386 / JCM 14125)</name>
    <dbReference type="NCBI Taxonomy" id="453591"/>
    <lineage>
        <taxon>Archaea</taxon>
        <taxon>Thermoproteota</taxon>
        <taxon>Thermoprotei</taxon>
        <taxon>Desulfurococcales</taxon>
        <taxon>Desulfurococcaceae</taxon>
        <taxon>Ignicoccus</taxon>
    </lineage>
</organism>
<reference evidence="4 5" key="1">
    <citation type="journal article" date="2008" name="Genome Biol.">
        <title>A genomic analysis of the archaeal system Ignicoccus hospitalis-Nanoarchaeum equitans.</title>
        <authorList>
            <person name="Podar M."/>
            <person name="Anderson I."/>
            <person name="Makarova K.S."/>
            <person name="Elkins J.G."/>
            <person name="Ivanova N."/>
            <person name="Wall M.A."/>
            <person name="Lykidis A."/>
            <person name="Mavromatis K."/>
            <person name="Sun H."/>
            <person name="Hudson M.E."/>
            <person name="Chen W."/>
            <person name="Deciu C."/>
            <person name="Hutchison D."/>
            <person name="Eads J.R."/>
            <person name="Anderson A."/>
            <person name="Fernandes F."/>
            <person name="Szeto E."/>
            <person name="Lapidus A."/>
            <person name="Kyrpides N.C."/>
            <person name="Saier M.H.Jr."/>
            <person name="Richardson P.M."/>
            <person name="Rachel R."/>
            <person name="Huber H."/>
            <person name="Eisen J.A."/>
            <person name="Koonin E.V."/>
            <person name="Keller M."/>
            <person name="Stetter K.O."/>
        </authorList>
    </citation>
    <scope>NUCLEOTIDE SEQUENCE [LARGE SCALE GENOMIC DNA]</scope>
    <source>
        <strain evidence="5">KIN4/I / DSM 18386 / JCM 14125</strain>
    </source>
</reference>
<dbReference type="Pfam" id="PF01588">
    <property type="entry name" value="tRNA_bind"/>
    <property type="match status" value="1"/>
</dbReference>
<dbReference type="EMBL" id="CP000816">
    <property type="protein sequence ID" value="ABU82493.1"/>
    <property type="molecule type" value="Genomic_DNA"/>
</dbReference>
<dbReference type="PhylomeDB" id="A8AC41"/>
<evidence type="ECO:0000256" key="1">
    <source>
        <dbReference type="ARBA" id="ARBA00022555"/>
    </source>
</evidence>
<dbReference type="InterPro" id="IPR012340">
    <property type="entry name" value="NA-bd_OB-fold"/>
</dbReference>
<dbReference type="InterPro" id="IPR002547">
    <property type="entry name" value="tRNA-bd_dom"/>
</dbReference>
<dbReference type="OrthoDB" id="14546at2157"/>
<feature type="domain" description="TRNA-binding" evidence="3">
    <location>
        <begin position="113"/>
        <end position="208"/>
    </location>
</feature>
<dbReference type="eggNOG" id="arCOG04359">
    <property type="taxonomic scope" value="Archaea"/>
</dbReference>
<sequence>MPGHDDPRYLLAWWGLEKVERVVRNPGRPIDKGRANELLREAWSELKRLRWSGLPAEMASQSAPGLSKLASELKEVLGLGSEEKDELRARASWALGYLQALPTLLKLGEEVSPGRAVLVFSGRVLTVKDHPNADKLKVTRTGLGKVAITVVTNISEVKEGEVRAVALLPPAELRGVVSWGMFCSGPLDLEEGKPYPPYDEGAVGAQVEALLKEATRIKK</sequence>
<dbReference type="PROSITE" id="PS50886">
    <property type="entry name" value="TRBD"/>
    <property type="match status" value="1"/>
</dbReference>
<dbReference type="AlphaFoldDB" id="A8AC41"/>
<evidence type="ECO:0000313" key="5">
    <source>
        <dbReference type="Proteomes" id="UP000000262"/>
    </source>
</evidence>
<keyword evidence="5" id="KW-1185">Reference proteome</keyword>
<evidence type="ECO:0000313" key="4">
    <source>
        <dbReference type="EMBL" id="ABU82493.1"/>
    </source>
</evidence>
<gene>
    <name evidence="4" type="ordered locus">Igni_1317</name>
</gene>
<dbReference type="Gene3D" id="2.40.50.140">
    <property type="entry name" value="Nucleic acid-binding proteins"/>
    <property type="match status" value="1"/>
</dbReference>
<dbReference type="GO" id="GO:0000049">
    <property type="term" value="F:tRNA binding"/>
    <property type="evidence" value="ECO:0007669"/>
    <property type="project" value="UniProtKB-KW"/>
</dbReference>
<dbReference type="Proteomes" id="UP000000262">
    <property type="component" value="Chromosome"/>
</dbReference>
<name>A8AC41_IGNH4</name>
<dbReference type="HOGENOM" id="CLU_110988_0_0_2"/>
<accession>A8AC41</accession>
<protein>
    <submittedName>
        <fullName evidence="4">T-RNA-binding domain protein</fullName>
    </submittedName>
</protein>
<evidence type="ECO:0000256" key="2">
    <source>
        <dbReference type="ARBA" id="ARBA00022884"/>
    </source>
</evidence>
<dbReference type="GeneID" id="5562994"/>
<evidence type="ECO:0000259" key="3">
    <source>
        <dbReference type="PROSITE" id="PS50886"/>
    </source>
</evidence>
<keyword evidence="1" id="KW-0820">tRNA-binding</keyword>